<keyword evidence="1" id="KW-0378">Hydrolase</keyword>
<keyword evidence="2 3" id="KW-0002">3D-structure</keyword>
<dbReference type="PDB" id="7KFU">
    <property type="method" value="EM"/>
    <property type="resolution" value="3.90 A"/>
    <property type="chains" value="C/D/E/F=1-981"/>
</dbReference>
<dbReference type="EMBL" id="MNZS01000054">
    <property type="protein sequence ID" value="OIP94692.1"/>
    <property type="molecule type" value="Genomic_DNA"/>
</dbReference>
<reference evidence="1" key="2">
    <citation type="submission" date="2016-10" db="EMBL/GenBank/DDBJ databases">
        <authorList>
            <person name="Probst A.J."/>
            <person name="Banfield J.F."/>
        </authorList>
    </citation>
    <scope>NUCLEOTIDE SEQUENCE</scope>
    <source>
        <strain evidence="1">CG2_30_44_34</strain>
    </source>
</reference>
<keyword evidence="1" id="KW-0540">Nuclease</keyword>
<reference evidence="1" key="1">
    <citation type="journal article" date="2016" name="Environ. Microbiol.">
        <title>Genomic resolution of a cold subsurface aquifer community provides metabolic insights for novel microbes adapted to high CO concentrations.</title>
        <authorList>
            <person name="Probst A.J."/>
            <person name="Castelle C.J."/>
            <person name="Singh A."/>
            <person name="Brown C.T."/>
            <person name="Anantharaman K."/>
            <person name="Sharon I."/>
            <person name="Hug L.A."/>
            <person name="Burstein D."/>
            <person name="Emerson J.B."/>
            <person name="Thomas B.C."/>
            <person name="Banfield J.F."/>
        </authorList>
    </citation>
    <scope>NUCLEOTIDE SEQUENCE</scope>
    <source>
        <strain evidence="1">CG2_30_44_34</strain>
    </source>
</reference>
<evidence type="ECO:0007829" key="3">
    <source>
        <dbReference type="PDB" id="7KFU"/>
    </source>
</evidence>
<dbReference type="PDB" id="7KFT">
    <property type="method" value="EM"/>
    <property type="resolution" value="3.40 A"/>
    <property type="chains" value="C/D/E=1-981"/>
</dbReference>
<comment type="caution">
    <text evidence="1">The sequence shown here is derived from an EMBL/GenBank/DDBJ whole genome shotgun (WGS) entry which is preliminary data.</text>
</comment>
<sequence>MILPSFPDLTGLVVNLKFTARAEFSLNHEMAVDAFLRHSLNLGESYSHHLSIITPENGRLFYREGDTYRFVVIAMGNQQQTNSIWHTLINHLRKLPDSAPITDKQAPLRNNIKLESLNDLFDGIPVSSKESLDAYTLQRAMEQGLAWHKAANLTEQPLDIQWYWQSTVRILHADHKQHKGEQRYCRDAVQLTPLLLLKRIYETLNNVATYFGLKTNKNTTENHQAWLKEQAQYIEIQHPDLYWIDTPYFGKDAEKNTLGGMAGNFTLSLKPGIEPGLLAMLILTQMVGVGQRRTSGLGKYWLKHSLKHAHLILGLKPNRVTRSQTLLDCIIQPHIISQAIAEIEKKTNIDTLNERTLSQVQSAIGQLRKHQYQAPKLQGFTIPKKDGTERLLAVSPLYDRILQKAAAIVLTPGLDAIMSQASYGYRKGLSRQQVRYEIQNAYRQGYHWVYESDIEDFFDAVYRPQLINRLKSLLGNDPLWEQIESWLGQDIHIKDTIIERTPNLGLPQGSPLSPLLANFILDDFDSDLETHGFKIIRFADDFIILCKSQHEAQQAAHAVEQSLKEVKLSINVEKTHIIQLNQGFRFLGYLFREDHAIEIAGEKSDGRTTFAAEQTPTNLPPWLANLGTKSPQPLADDDLPKKSYGQIETQGTHLVLAGDAQIITTDNQNLIVKKDDKITHKISLEQLHAVTLIGLHTMTLPAKHRLLEHKIPVHIADRTGRYLGAVTSFQPAQNNYKNWFIQLQMCDREPFAHAIAQQIVISRIHNQRQTLLKRKAHRKQLQQTLSNLKKLQYKVDAATKLSSLNGLEGSAAREYFQQFNLFLPEWAHFSKRTRRPPKDPFNVLLSLGYTILYSHTDAILQSAGFITWKGIYHQQSAAHAALASDIMESYRHLVERYAIYIINHGQIKQDDFRQEKDHLGQDTIRLSAEARRRYVGGLINRFQKFSKDKTLHQHLYQQAQQLKNAMHNQQSSQFQVWKELK</sequence>
<proteinExistence type="evidence at protein level"/>
<evidence type="ECO:0000313" key="1">
    <source>
        <dbReference type="EMBL" id="OIP94692.1"/>
    </source>
</evidence>
<reference evidence="2 3" key="3">
    <citation type="journal article" date="2021" name="Nat. Commun.">
        <title>Structural coordination between active sites of a CRISPR reverse transcriptase-integrase complex.</title>
        <authorList>
            <person name="Wang J.Y."/>
            <person name="Hoel C.M."/>
            <person name="Al-Shayeb B."/>
            <person name="Banfield J.F."/>
            <person name="Brohawn S.G."/>
            <person name="Doudna J.A."/>
        </authorList>
    </citation>
    <scope>STRUCTURE BY ELECTRON MICROSCOPY (3.40 ANGSTROMS) OF 1-981</scope>
</reference>
<protein>
    <submittedName>
        <fullName evidence="1">CRISPR-associated endonuclease Cas1</fullName>
    </submittedName>
</protein>
<accession>A0A1J5IBV5</accession>
<keyword evidence="1" id="KW-0255">Endonuclease</keyword>
<accession>A0ACD6BA19</accession>
<name>A0ACD6BA19_9GAMM</name>
<gene>
    <name evidence="1" type="ORF">AUK56_07745</name>
</gene>
<organism evidence="1">
    <name type="scientific">Thiomicrospira sp. CG2_30_44_34</name>
    <dbReference type="NCBI Taxonomy" id="1805397"/>
    <lineage>
        <taxon>Bacteria</taxon>
        <taxon>Pseudomonadati</taxon>
        <taxon>Pseudomonadota</taxon>
        <taxon>Gammaproteobacteria</taxon>
        <taxon>Thiotrichales</taxon>
        <taxon>Piscirickettsiaceae</taxon>
        <taxon>Thiomicrospira</taxon>
    </lineage>
</organism>
<evidence type="ECO:0007829" key="2">
    <source>
        <dbReference type="PDB" id="7KFT"/>
    </source>
</evidence>